<evidence type="ECO:0000256" key="12">
    <source>
        <dbReference type="ARBA" id="ARBA00047398"/>
    </source>
</evidence>
<dbReference type="EC" id="6.1.1.16" evidence="13"/>
<evidence type="ECO:0000256" key="1">
    <source>
        <dbReference type="ARBA" id="ARBA00004496"/>
    </source>
</evidence>
<evidence type="ECO:0000256" key="5">
    <source>
        <dbReference type="ARBA" id="ARBA00022598"/>
    </source>
</evidence>
<feature type="binding site" evidence="13">
    <location>
        <position position="269"/>
    </location>
    <ligand>
        <name>ATP</name>
        <dbReference type="ChEBI" id="CHEBI:30616"/>
    </ligand>
</feature>
<dbReference type="AlphaFoldDB" id="A0A956RQM4"/>
<dbReference type="GO" id="GO:0008270">
    <property type="term" value="F:zinc ion binding"/>
    <property type="evidence" value="ECO:0007669"/>
    <property type="project" value="UniProtKB-UniRule"/>
</dbReference>
<comment type="subcellular location">
    <subcellularLocation>
        <location evidence="1 13">Cytoplasm</location>
    </subcellularLocation>
</comment>
<dbReference type="Proteomes" id="UP000697710">
    <property type="component" value="Unassembled WGS sequence"/>
</dbReference>
<evidence type="ECO:0000256" key="3">
    <source>
        <dbReference type="ARBA" id="ARBA00011245"/>
    </source>
</evidence>
<evidence type="ECO:0000256" key="4">
    <source>
        <dbReference type="ARBA" id="ARBA00022490"/>
    </source>
</evidence>
<dbReference type="GO" id="GO:0004817">
    <property type="term" value="F:cysteine-tRNA ligase activity"/>
    <property type="evidence" value="ECO:0007669"/>
    <property type="project" value="UniProtKB-UniRule"/>
</dbReference>
<feature type="binding site" evidence="13">
    <location>
        <position position="209"/>
    </location>
    <ligand>
        <name>Zn(2+)</name>
        <dbReference type="ChEBI" id="CHEBI:29105"/>
    </ligand>
</feature>
<comment type="similarity">
    <text evidence="2 13">Belongs to the class-I aminoacyl-tRNA synthetase family.</text>
</comment>
<keyword evidence="11 13" id="KW-0030">Aminoacyl-tRNA synthetase</keyword>
<dbReference type="CDD" id="cd00672">
    <property type="entry name" value="CysRS_core"/>
    <property type="match status" value="1"/>
</dbReference>
<dbReference type="GO" id="GO:0005829">
    <property type="term" value="C:cytosol"/>
    <property type="evidence" value="ECO:0007669"/>
    <property type="project" value="TreeGrafter"/>
</dbReference>
<comment type="subunit">
    <text evidence="3 13">Monomer.</text>
</comment>
<dbReference type="InterPro" id="IPR009080">
    <property type="entry name" value="tRNAsynth_Ia_anticodon-bd"/>
</dbReference>
<dbReference type="SUPFAM" id="SSF52374">
    <property type="entry name" value="Nucleotidylyl transferase"/>
    <property type="match status" value="1"/>
</dbReference>
<comment type="cofactor">
    <cofactor evidence="13">
        <name>Zn(2+)</name>
        <dbReference type="ChEBI" id="CHEBI:29105"/>
    </cofactor>
    <text evidence="13">Binds 1 zinc ion per subunit.</text>
</comment>
<evidence type="ECO:0000256" key="8">
    <source>
        <dbReference type="ARBA" id="ARBA00022833"/>
    </source>
</evidence>
<dbReference type="InterPro" id="IPR024909">
    <property type="entry name" value="Cys-tRNA/MSH_ligase"/>
</dbReference>
<keyword evidence="9 13" id="KW-0067">ATP-binding</keyword>
<dbReference type="PANTHER" id="PTHR10890:SF3">
    <property type="entry name" value="CYSTEINE--TRNA LIGASE, CYTOPLASMIC"/>
    <property type="match status" value="1"/>
</dbReference>
<evidence type="ECO:0000259" key="14">
    <source>
        <dbReference type="SMART" id="SM00840"/>
    </source>
</evidence>
<dbReference type="InterPro" id="IPR014729">
    <property type="entry name" value="Rossmann-like_a/b/a_fold"/>
</dbReference>
<reference evidence="15" key="1">
    <citation type="submission" date="2020-04" db="EMBL/GenBank/DDBJ databases">
        <authorList>
            <person name="Zhang T."/>
        </authorList>
    </citation>
    <scope>NUCLEOTIDE SEQUENCE</scope>
    <source>
        <strain evidence="15">HKST-UBA01</strain>
    </source>
</reference>
<sequence length="476" mass="53797">MSIKVQDTLSGGRQDFVPVQPGKVGMYVCGVTVQDKPHVGHMRAALAGDIIRRTLVYFGYDVTYLNNFTDIDDRIIDRGKQEGREYSVIAQRNMDAYLTAVRKLGLLEATHYPRATQHIPEILSLIERLVQQDVAYAAGGDVYFRVAKFAEYGKLSRRRIEDLRSGARIEPGEHKDSPLDFALWKGAKEGEPFWESPYGRGRPGWHIECSAMSMKYLGESFDFHGGGVDLVFPHHENEIAQSEAATGKQFVHNWVHNGLVTLGGEKMSKSTKHFFLIEDILDRLDPDVIRFYLLSTHYRSPIEFSEERLAEAGIAFGRLRATADSLREIYQTLPSREELREPLPLGEVADPDVRAIAGLFLEALQDDFNTAKAQGHLFELCRLLNRMLGDPSSGAKEARVTEAMRWFFHLGDILGLNLREAKVEESVPAEIQKLVDDRIAARQSKNWARADELRDELAALGWIIEDKTGQSIVRRK</sequence>
<evidence type="ECO:0000256" key="11">
    <source>
        <dbReference type="ARBA" id="ARBA00023146"/>
    </source>
</evidence>
<keyword evidence="8 13" id="KW-0862">Zinc</keyword>
<comment type="caution">
    <text evidence="15">The sequence shown here is derived from an EMBL/GenBank/DDBJ whole genome shotgun (WGS) entry which is preliminary data.</text>
</comment>
<keyword evidence="6 13" id="KW-0479">Metal-binding</keyword>
<protein>
    <recommendedName>
        <fullName evidence="13">Cysteine--tRNA ligase</fullName>
        <ecNumber evidence="13">6.1.1.16</ecNumber>
    </recommendedName>
    <alternativeName>
        <fullName evidence="13">Cysteinyl-tRNA synthetase</fullName>
        <shortName evidence="13">CysRS</shortName>
    </alternativeName>
</protein>
<gene>
    <name evidence="13 15" type="primary">cysS</name>
    <name evidence="15" type="ORF">KC729_12965</name>
</gene>
<evidence type="ECO:0000313" key="15">
    <source>
        <dbReference type="EMBL" id="MCA9728592.1"/>
    </source>
</evidence>
<evidence type="ECO:0000256" key="2">
    <source>
        <dbReference type="ARBA" id="ARBA00005594"/>
    </source>
</evidence>
<proteinExistence type="inferred from homology"/>
<reference evidence="15" key="2">
    <citation type="journal article" date="2021" name="Microbiome">
        <title>Successional dynamics and alternative stable states in a saline activated sludge microbial community over 9 years.</title>
        <authorList>
            <person name="Wang Y."/>
            <person name="Ye J."/>
            <person name="Ju F."/>
            <person name="Liu L."/>
            <person name="Boyd J.A."/>
            <person name="Deng Y."/>
            <person name="Parks D.H."/>
            <person name="Jiang X."/>
            <person name="Yin X."/>
            <person name="Woodcroft B.J."/>
            <person name="Tyson G.W."/>
            <person name="Hugenholtz P."/>
            <person name="Polz M.F."/>
            <person name="Zhang T."/>
        </authorList>
    </citation>
    <scope>NUCLEOTIDE SEQUENCE</scope>
    <source>
        <strain evidence="15">HKST-UBA01</strain>
    </source>
</reference>
<dbReference type="FunFam" id="3.40.50.620:FF:000068">
    <property type="entry name" value="Cysteine--tRNA ligase"/>
    <property type="match status" value="1"/>
</dbReference>
<dbReference type="SUPFAM" id="SSF47323">
    <property type="entry name" value="Anticodon-binding domain of a subclass of class I aminoacyl-tRNA synthetases"/>
    <property type="match status" value="1"/>
</dbReference>
<feature type="binding site" evidence="13">
    <location>
        <position position="238"/>
    </location>
    <ligand>
        <name>Zn(2+)</name>
        <dbReference type="ChEBI" id="CHEBI:29105"/>
    </ligand>
</feature>
<dbReference type="InterPro" id="IPR056411">
    <property type="entry name" value="CysS_C"/>
</dbReference>
<dbReference type="EMBL" id="JAGQHR010000425">
    <property type="protein sequence ID" value="MCA9728592.1"/>
    <property type="molecule type" value="Genomic_DNA"/>
</dbReference>
<dbReference type="HAMAP" id="MF_00041">
    <property type="entry name" value="Cys_tRNA_synth"/>
    <property type="match status" value="1"/>
</dbReference>
<dbReference type="InterPro" id="IPR015273">
    <property type="entry name" value="Cys-tRNA-synt_Ia_DALR"/>
</dbReference>
<dbReference type="SMART" id="SM00840">
    <property type="entry name" value="DALR_2"/>
    <property type="match status" value="1"/>
</dbReference>
<feature type="short sequence motif" description="'KMSKS' region" evidence="13">
    <location>
        <begin position="266"/>
        <end position="270"/>
    </location>
</feature>
<dbReference type="Pfam" id="PF23493">
    <property type="entry name" value="CysS_C"/>
    <property type="match status" value="1"/>
</dbReference>
<comment type="catalytic activity">
    <reaction evidence="12 13">
        <text>tRNA(Cys) + L-cysteine + ATP = L-cysteinyl-tRNA(Cys) + AMP + diphosphate</text>
        <dbReference type="Rhea" id="RHEA:17773"/>
        <dbReference type="Rhea" id="RHEA-COMP:9661"/>
        <dbReference type="Rhea" id="RHEA-COMP:9679"/>
        <dbReference type="ChEBI" id="CHEBI:30616"/>
        <dbReference type="ChEBI" id="CHEBI:33019"/>
        <dbReference type="ChEBI" id="CHEBI:35235"/>
        <dbReference type="ChEBI" id="CHEBI:78442"/>
        <dbReference type="ChEBI" id="CHEBI:78517"/>
        <dbReference type="ChEBI" id="CHEBI:456215"/>
        <dbReference type="EC" id="6.1.1.16"/>
    </reaction>
</comment>
<evidence type="ECO:0000256" key="7">
    <source>
        <dbReference type="ARBA" id="ARBA00022741"/>
    </source>
</evidence>
<evidence type="ECO:0000256" key="6">
    <source>
        <dbReference type="ARBA" id="ARBA00022723"/>
    </source>
</evidence>
<dbReference type="Gene3D" id="1.20.120.1910">
    <property type="entry name" value="Cysteine-tRNA ligase, C-terminal anti-codon recognition domain"/>
    <property type="match status" value="1"/>
</dbReference>
<feature type="binding site" evidence="13">
    <location>
        <position position="234"/>
    </location>
    <ligand>
        <name>Zn(2+)</name>
        <dbReference type="ChEBI" id="CHEBI:29105"/>
    </ligand>
</feature>
<dbReference type="GO" id="GO:0005524">
    <property type="term" value="F:ATP binding"/>
    <property type="evidence" value="ECO:0007669"/>
    <property type="project" value="UniProtKB-UniRule"/>
</dbReference>
<evidence type="ECO:0000256" key="13">
    <source>
        <dbReference type="HAMAP-Rule" id="MF_00041"/>
    </source>
</evidence>
<feature type="binding site" evidence="13">
    <location>
        <position position="29"/>
    </location>
    <ligand>
        <name>Zn(2+)</name>
        <dbReference type="ChEBI" id="CHEBI:29105"/>
    </ligand>
</feature>
<organism evidence="15 16">
    <name type="scientific">Eiseniibacteriota bacterium</name>
    <dbReference type="NCBI Taxonomy" id="2212470"/>
    <lineage>
        <taxon>Bacteria</taxon>
        <taxon>Candidatus Eiseniibacteriota</taxon>
    </lineage>
</organism>
<evidence type="ECO:0000256" key="9">
    <source>
        <dbReference type="ARBA" id="ARBA00022840"/>
    </source>
</evidence>
<feature type="short sequence motif" description="'HIGH' region" evidence="13">
    <location>
        <begin position="31"/>
        <end position="41"/>
    </location>
</feature>
<keyword evidence="4 13" id="KW-0963">Cytoplasm</keyword>
<dbReference type="PRINTS" id="PR00983">
    <property type="entry name" value="TRNASYNTHCYS"/>
</dbReference>
<dbReference type="GO" id="GO:0006423">
    <property type="term" value="P:cysteinyl-tRNA aminoacylation"/>
    <property type="evidence" value="ECO:0007669"/>
    <property type="project" value="UniProtKB-UniRule"/>
</dbReference>
<accession>A0A956RQM4</accession>
<dbReference type="PANTHER" id="PTHR10890">
    <property type="entry name" value="CYSTEINYL-TRNA SYNTHETASE"/>
    <property type="match status" value="1"/>
</dbReference>
<feature type="domain" description="Cysteinyl-tRNA synthetase class Ia DALR" evidence="14">
    <location>
        <begin position="359"/>
        <end position="427"/>
    </location>
</feature>
<dbReference type="InterPro" id="IPR015803">
    <property type="entry name" value="Cys-tRNA-ligase"/>
</dbReference>
<keyword evidence="10 13" id="KW-0648">Protein biosynthesis</keyword>
<dbReference type="NCBIfam" id="TIGR00435">
    <property type="entry name" value="cysS"/>
    <property type="match status" value="1"/>
</dbReference>
<evidence type="ECO:0000313" key="16">
    <source>
        <dbReference type="Proteomes" id="UP000697710"/>
    </source>
</evidence>
<evidence type="ECO:0000256" key="10">
    <source>
        <dbReference type="ARBA" id="ARBA00022917"/>
    </source>
</evidence>
<dbReference type="Pfam" id="PF01406">
    <property type="entry name" value="tRNA-synt_1e"/>
    <property type="match status" value="1"/>
</dbReference>
<keyword evidence="5 13" id="KW-0436">Ligase</keyword>
<keyword evidence="7 13" id="KW-0547">Nucleotide-binding</keyword>
<dbReference type="Pfam" id="PF09190">
    <property type="entry name" value="DALR_2"/>
    <property type="match status" value="1"/>
</dbReference>
<name>A0A956RQM4_UNCEI</name>
<dbReference type="InterPro" id="IPR032678">
    <property type="entry name" value="tRNA-synt_1_cat_dom"/>
</dbReference>
<dbReference type="Gene3D" id="3.40.50.620">
    <property type="entry name" value="HUPs"/>
    <property type="match status" value="1"/>
</dbReference>